<sequence>MSRPSKVVNDSPFSPDIPRDSMLHVPKKVVFFPLENVLIPGPFVGKVDGTKSIDFLHSFSVFAKKNNVSIYLLSAYPESIAAEKVSEFKLGRFFPKENVYAVNDAYLSQMQPIDRSRYDAKLKTNPACTDEYYRQMAMLEIMKTHGYAKEDCLLVGSDYWFDGFYTRRYAQVDVAFVESFLTSRGKSIAEKISGLWYFSWDVDAFIPFVKGTASPPRYQSLETWASIKLTEELLGTQNFNMVKRVILEKKKDGTIHALGSGTVSPSSGENPPSEEPSPDTKDEINPSVM</sequence>
<evidence type="ECO:0000313" key="3">
    <source>
        <dbReference type="Proteomes" id="UP000774699"/>
    </source>
</evidence>
<dbReference type="AlphaFoldDB" id="A0A8T4CBA5"/>
<dbReference type="EMBL" id="VGJJ01000030">
    <property type="protein sequence ID" value="MBM3282415.1"/>
    <property type="molecule type" value="Genomic_DNA"/>
</dbReference>
<accession>A0A8T4CBA5</accession>
<protein>
    <submittedName>
        <fullName evidence="2">Uncharacterized protein</fullName>
    </submittedName>
</protein>
<evidence type="ECO:0000313" key="2">
    <source>
        <dbReference type="EMBL" id="MBM3282415.1"/>
    </source>
</evidence>
<dbReference type="Proteomes" id="UP000774699">
    <property type="component" value="Unassembled WGS sequence"/>
</dbReference>
<name>A0A8T4CBA5_9ARCH</name>
<organism evidence="2 3">
    <name type="scientific">Candidatus Iainarchaeum sp</name>
    <dbReference type="NCBI Taxonomy" id="3101447"/>
    <lineage>
        <taxon>Archaea</taxon>
        <taxon>Candidatus Iainarchaeota</taxon>
        <taxon>Candidatus Iainarchaeia</taxon>
        <taxon>Candidatus Iainarchaeales</taxon>
        <taxon>Candidatus Iainarchaeaceae</taxon>
        <taxon>Candidatus Iainarchaeum</taxon>
    </lineage>
</organism>
<proteinExistence type="predicted"/>
<feature type="region of interest" description="Disordered" evidence="1">
    <location>
        <begin position="256"/>
        <end position="289"/>
    </location>
</feature>
<feature type="compositionally biased region" description="Basic and acidic residues" evidence="1">
    <location>
        <begin position="278"/>
        <end position="289"/>
    </location>
</feature>
<comment type="caution">
    <text evidence="2">The sequence shown here is derived from an EMBL/GenBank/DDBJ whole genome shotgun (WGS) entry which is preliminary data.</text>
</comment>
<gene>
    <name evidence="2" type="ORF">FJY86_03700</name>
</gene>
<reference evidence="2" key="1">
    <citation type="submission" date="2019-03" db="EMBL/GenBank/DDBJ databases">
        <title>Lake Tanganyika Metagenome-Assembled Genomes (MAGs).</title>
        <authorList>
            <person name="Tran P."/>
        </authorList>
    </citation>
    <scope>NUCLEOTIDE SEQUENCE</scope>
    <source>
        <strain evidence="2">M_DeepCast_50m_m2_156</strain>
    </source>
</reference>
<evidence type="ECO:0000256" key="1">
    <source>
        <dbReference type="SAM" id="MobiDB-lite"/>
    </source>
</evidence>